<proteinExistence type="predicted"/>
<gene>
    <name evidence="1" type="ORF">H9624_15205</name>
</gene>
<dbReference type="InterPro" id="IPR018561">
    <property type="entry name" value="AosR"/>
</dbReference>
<protein>
    <submittedName>
        <fullName evidence="1">DUF2017 domain-containing protein</fullName>
    </submittedName>
</protein>
<accession>A0ABR8Z5R8</accession>
<evidence type="ECO:0000313" key="2">
    <source>
        <dbReference type="Proteomes" id="UP000661894"/>
    </source>
</evidence>
<evidence type="ECO:0000313" key="1">
    <source>
        <dbReference type="EMBL" id="MBD8063666.1"/>
    </source>
</evidence>
<organism evidence="1 2">
    <name type="scientific">Oceanitalea stevensii</name>
    <dbReference type="NCBI Taxonomy" id="2763072"/>
    <lineage>
        <taxon>Bacteria</taxon>
        <taxon>Bacillati</taxon>
        <taxon>Actinomycetota</taxon>
        <taxon>Actinomycetes</taxon>
        <taxon>Micrococcales</taxon>
        <taxon>Bogoriellaceae</taxon>
        <taxon>Georgenia</taxon>
    </lineage>
</organism>
<reference evidence="1 2" key="1">
    <citation type="submission" date="2020-08" db="EMBL/GenBank/DDBJ databases">
        <title>A Genomic Blueprint of the Chicken Gut Microbiome.</title>
        <authorList>
            <person name="Gilroy R."/>
            <person name="Ravi A."/>
            <person name="Getino M."/>
            <person name="Pursley I."/>
            <person name="Horton D.L."/>
            <person name="Alikhan N.-F."/>
            <person name="Baker D."/>
            <person name="Gharbi K."/>
            <person name="Hall N."/>
            <person name="Watson M."/>
            <person name="Adriaenssens E.M."/>
            <person name="Foster-Nyarko E."/>
            <person name="Jarju S."/>
            <person name="Secka A."/>
            <person name="Antonio M."/>
            <person name="Oren A."/>
            <person name="Chaudhuri R."/>
            <person name="La Ragione R.M."/>
            <person name="Hildebrand F."/>
            <person name="Pallen M.J."/>
        </authorList>
    </citation>
    <scope>NUCLEOTIDE SEQUENCE [LARGE SCALE GENOMIC DNA]</scope>
    <source>
        <strain evidence="1 2">Sa1BUA1</strain>
    </source>
</reference>
<keyword evidence="2" id="KW-1185">Reference proteome</keyword>
<sequence>MRAFTAVPGGYACELERAELRIIARVTADTCELLGLPLDADDDAARDDDGSPAPSTDEEILASLDWDPAAGQTPRDPALARLLPPASTDDDELAAEMRRLTEHSLRATKTEQLRVVHDALAASTGLVVVRAGQERAWLSALTDLRLVLASRLGIETDADAERVYERAGAGEPQTPEDELDAALTSLYAALTWWQESLLEAMSGGAS</sequence>
<name>A0ABR8Z5R8_9MICO</name>
<dbReference type="Pfam" id="PF09438">
    <property type="entry name" value="DUF2017"/>
    <property type="match status" value="1"/>
</dbReference>
<comment type="caution">
    <text evidence="1">The sequence shown here is derived from an EMBL/GenBank/DDBJ whole genome shotgun (WGS) entry which is preliminary data.</text>
</comment>
<dbReference type="EMBL" id="JACSPO010000015">
    <property type="protein sequence ID" value="MBD8063666.1"/>
    <property type="molecule type" value="Genomic_DNA"/>
</dbReference>
<dbReference type="RefSeq" id="WP_251840766.1">
    <property type="nucleotide sequence ID" value="NZ_JACSPO010000015.1"/>
</dbReference>
<dbReference type="Proteomes" id="UP000661894">
    <property type="component" value="Unassembled WGS sequence"/>
</dbReference>